<protein>
    <recommendedName>
        <fullName evidence="2">VOC domain-containing protein</fullName>
    </recommendedName>
</protein>
<evidence type="ECO:0000313" key="4">
    <source>
        <dbReference type="Proteomes" id="UP001161391"/>
    </source>
</evidence>
<dbReference type="InterPro" id="IPR004360">
    <property type="entry name" value="Glyas_Fos-R_dOase_dom"/>
</dbReference>
<evidence type="ECO:0000313" key="3">
    <source>
        <dbReference type="EMBL" id="GLQ24868.1"/>
    </source>
</evidence>
<evidence type="ECO:0000259" key="2">
    <source>
        <dbReference type="PROSITE" id="PS51819"/>
    </source>
</evidence>
<dbReference type="EMBL" id="BSNK01000002">
    <property type="protein sequence ID" value="GLQ24868.1"/>
    <property type="molecule type" value="Genomic_DNA"/>
</dbReference>
<sequence length="178" mass="19744">MKKLLLPLLLILPACATSVTTTTLSAEPAKQTSFVYPHVKRPNLLVADIDRSLKIYRDILGFEGAPVSESSLDSYSYPVFNIPREGRMRYTYLGEPGEDRVLGLTEVKNVDLPRPADRPYMSTVVIGVTGLADKMDQLAKMGLEMTEPKTTGGTEFIFTEVAFIDPDGHMIVLYEVED</sequence>
<organism evidence="3 4">
    <name type="scientific">Algimonas ampicilliniresistens</name>
    <dbReference type="NCBI Taxonomy" id="1298735"/>
    <lineage>
        <taxon>Bacteria</taxon>
        <taxon>Pseudomonadati</taxon>
        <taxon>Pseudomonadota</taxon>
        <taxon>Alphaproteobacteria</taxon>
        <taxon>Maricaulales</taxon>
        <taxon>Robiginitomaculaceae</taxon>
        <taxon>Algimonas</taxon>
    </lineage>
</organism>
<proteinExistence type="predicted"/>
<evidence type="ECO:0000256" key="1">
    <source>
        <dbReference type="SAM" id="SignalP"/>
    </source>
</evidence>
<dbReference type="PROSITE" id="PS51819">
    <property type="entry name" value="VOC"/>
    <property type="match status" value="1"/>
</dbReference>
<dbReference type="CDD" id="cd06587">
    <property type="entry name" value="VOC"/>
    <property type="match status" value="1"/>
</dbReference>
<comment type="caution">
    <text evidence="3">The sequence shown here is derived from an EMBL/GenBank/DDBJ whole genome shotgun (WGS) entry which is preliminary data.</text>
</comment>
<dbReference type="Pfam" id="PF00903">
    <property type="entry name" value="Glyoxalase"/>
    <property type="match status" value="1"/>
</dbReference>
<accession>A0ABQ5VBS8</accession>
<gene>
    <name evidence="3" type="ORF">GCM10007853_27420</name>
</gene>
<feature type="domain" description="VOC" evidence="2">
    <location>
        <begin position="35"/>
        <end position="176"/>
    </location>
</feature>
<name>A0ABQ5VBS8_9PROT</name>
<keyword evidence="1" id="KW-0732">Signal</keyword>
<dbReference type="SUPFAM" id="SSF54593">
    <property type="entry name" value="Glyoxalase/Bleomycin resistance protein/Dihydroxybiphenyl dioxygenase"/>
    <property type="match status" value="1"/>
</dbReference>
<reference evidence="3" key="1">
    <citation type="journal article" date="2014" name="Int. J. Syst. Evol. Microbiol.">
        <title>Complete genome of a new Firmicutes species belonging to the dominant human colonic microbiota ('Ruminococcus bicirculans') reveals two chromosomes and a selective capacity to utilize plant glucans.</title>
        <authorList>
            <consortium name="NISC Comparative Sequencing Program"/>
            <person name="Wegmann U."/>
            <person name="Louis P."/>
            <person name="Goesmann A."/>
            <person name="Henrissat B."/>
            <person name="Duncan S.H."/>
            <person name="Flint H.J."/>
        </authorList>
    </citation>
    <scope>NUCLEOTIDE SEQUENCE</scope>
    <source>
        <strain evidence="3">NBRC 108219</strain>
    </source>
</reference>
<dbReference type="RefSeq" id="WP_284391791.1">
    <property type="nucleotide sequence ID" value="NZ_BSNK01000002.1"/>
</dbReference>
<feature type="signal peptide" evidence="1">
    <location>
        <begin position="1"/>
        <end position="16"/>
    </location>
</feature>
<dbReference type="InterPro" id="IPR037523">
    <property type="entry name" value="VOC_core"/>
</dbReference>
<dbReference type="Proteomes" id="UP001161391">
    <property type="component" value="Unassembled WGS sequence"/>
</dbReference>
<reference evidence="3" key="2">
    <citation type="submission" date="2023-01" db="EMBL/GenBank/DDBJ databases">
        <title>Draft genome sequence of Algimonas ampicilliniresistens strain NBRC 108219.</title>
        <authorList>
            <person name="Sun Q."/>
            <person name="Mori K."/>
        </authorList>
    </citation>
    <scope>NUCLEOTIDE SEQUENCE</scope>
    <source>
        <strain evidence="3">NBRC 108219</strain>
    </source>
</reference>
<keyword evidence="4" id="KW-1185">Reference proteome</keyword>
<dbReference type="InterPro" id="IPR029068">
    <property type="entry name" value="Glyas_Bleomycin-R_OHBP_Dase"/>
</dbReference>
<dbReference type="Gene3D" id="3.10.180.10">
    <property type="entry name" value="2,3-Dihydroxybiphenyl 1,2-Dioxygenase, domain 1"/>
    <property type="match status" value="1"/>
</dbReference>
<feature type="chain" id="PRO_5045205457" description="VOC domain-containing protein" evidence="1">
    <location>
        <begin position="17"/>
        <end position="178"/>
    </location>
</feature>